<name>A0AAQ2ZFP8_OENOE</name>
<accession>A0AAQ2ZFP8</accession>
<evidence type="ECO:0000313" key="1">
    <source>
        <dbReference type="EMBL" id="VDB97960.1"/>
    </source>
</evidence>
<evidence type="ECO:0000313" key="2">
    <source>
        <dbReference type="Proteomes" id="UP000294726"/>
    </source>
</evidence>
<proteinExistence type="predicted"/>
<dbReference type="AlphaFoldDB" id="A0AAQ2ZFP8"/>
<reference evidence="1 2" key="1">
    <citation type="submission" date="2018-08" db="EMBL/GenBank/DDBJ databases">
        <authorList>
            <person name="Lorentzen P. G. S. M."/>
        </authorList>
    </citation>
    <scope>NUCLEOTIDE SEQUENCE [LARGE SCALE GENOMIC DNA]</scope>
    <source>
        <strain evidence="1 2">CRBO_1381</strain>
    </source>
</reference>
<dbReference type="EMBL" id="LR031358">
    <property type="protein sequence ID" value="VDB97960.1"/>
    <property type="molecule type" value="Genomic_DNA"/>
</dbReference>
<gene>
    <name evidence="1" type="ORF">OENI_0845</name>
</gene>
<protein>
    <submittedName>
        <fullName evidence="1">Uncharacterized protein</fullName>
    </submittedName>
</protein>
<organism evidence="1 2">
    <name type="scientific">Oenococcus oeni</name>
    <name type="common">Leuconostoc oenos</name>
    <dbReference type="NCBI Taxonomy" id="1247"/>
    <lineage>
        <taxon>Bacteria</taxon>
        <taxon>Bacillati</taxon>
        <taxon>Bacillota</taxon>
        <taxon>Bacilli</taxon>
        <taxon>Lactobacillales</taxon>
        <taxon>Lactobacillaceae</taxon>
        <taxon>Oenococcus</taxon>
    </lineage>
</organism>
<dbReference type="Proteomes" id="UP000294726">
    <property type="component" value="Chromosome"/>
</dbReference>
<sequence length="43" mass="4991">MPCFLANLVKTIDMAYRNILIFLKKVKNVFITLRIIANILLVL</sequence>